<dbReference type="PANTHER" id="PTHR44169">
    <property type="entry name" value="NADPH-DEPENDENT 1-ACYLDIHYDROXYACETONE PHOSPHATE REDUCTASE"/>
    <property type="match status" value="1"/>
</dbReference>
<gene>
    <name evidence="4" type="ORF">FC34_GL001871</name>
</gene>
<comment type="caution">
    <text evidence="4">The sequence shown here is derived from an EMBL/GenBank/DDBJ whole genome shotgun (WGS) entry which is preliminary data.</text>
</comment>
<evidence type="ECO:0000313" key="5">
    <source>
        <dbReference type="Proteomes" id="UP000051672"/>
    </source>
</evidence>
<evidence type="ECO:0000313" key="4">
    <source>
        <dbReference type="EMBL" id="KRM71180.1"/>
    </source>
</evidence>
<dbReference type="Proteomes" id="UP000051672">
    <property type="component" value="Unassembled WGS sequence"/>
</dbReference>
<evidence type="ECO:0000256" key="3">
    <source>
        <dbReference type="RuleBase" id="RU000363"/>
    </source>
</evidence>
<dbReference type="Gene3D" id="3.40.50.720">
    <property type="entry name" value="NAD(P)-binding Rossmann-like Domain"/>
    <property type="match status" value="1"/>
</dbReference>
<dbReference type="CDD" id="cd05374">
    <property type="entry name" value="17beta-HSD-like_SDR_c"/>
    <property type="match status" value="1"/>
</dbReference>
<proteinExistence type="inferred from homology"/>
<dbReference type="STRING" id="1423727.FC34_GL001871"/>
<protein>
    <submittedName>
        <fullName evidence="4">Short-chain dehydrogenase</fullName>
    </submittedName>
</protein>
<reference evidence="4 5" key="1">
    <citation type="journal article" date="2015" name="Genome Announc.">
        <title>Expanding the biotechnology potential of lactobacilli through comparative genomics of 213 strains and associated genera.</title>
        <authorList>
            <person name="Sun Z."/>
            <person name="Harris H.M."/>
            <person name="McCann A."/>
            <person name="Guo C."/>
            <person name="Argimon S."/>
            <person name="Zhang W."/>
            <person name="Yang X."/>
            <person name="Jeffery I.B."/>
            <person name="Cooney J.C."/>
            <person name="Kagawa T.F."/>
            <person name="Liu W."/>
            <person name="Song Y."/>
            <person name="Salvetti E."/>
            <person name="Wrobel A."/>
            <person name="Rasinkangas P."/>
            <person name="Parkhill J."/>
            <person name="Rea M.C."/>
            <person name="O'Sullivan O."/>
            <person name="Ritari J."/>
            <person name="Douillard F.P."/>
            <person name="Paul Ross R."/>
            <person name="Yang R."/>
            <person name="Briner A.E."/>
            <person name="Felis G.E."/>
            <person name="de Vos W.M."/>
            <person name="Barrangou R."/>
            <person name="Klaenhammer T.R."/>
            <person name="Caufield P.W."/>
            <person name="Cui Y."/>
            <person name="Zhang H."/>
            <person name="O'Toole P.W."/>
        </authorList>
    </citation>
    <scope>NUCLEOTIDE SEQUENCE [LARGE SCALE GENOMIC DNA]</scope>
    <source>
        <strain evidence="4 5">DSM 23927</strain>
    </source>
</reference>
<dbReference type="Pfam" id="PF00106">
    <property type="entry name" value="adh_short"/>
    <property type="match status" value="1"/>
</dbReference>
<evidence type="ECO:0000256" key="1">
    <source>
        <dbReference type="ARBA" id="ARBA00006484"/>
    </source>
</evidence>
<name>A0A0R2B725_9LACO</name>
<evidence type="ECO:0000256" key="2">
    <source>
        <dbReference type="ARBA" id="ARBA00023002"/>
    </source>
</evidence>
<dbReference type="AlphaFoldDB" id="A0A0R2B725"/>
<keyword evidence="5" id="KW-1185">Reference proteome</keyword>
<accession>A0A0R2B725</accession>
<dbReference type="InterPro" id="IPR002347">
    <property type="entry name" value="SDR_fam"/>
</dbReference>
<dbReference type="PRINTS" id="PR00080">
    <property type="entry name" value="SDRFAMILY"/>
</dbReference>
<sequence>MAKEKIMTNQKVVAITGASNGMGKAALELFTQKGWIVYGGARHIDNIPTGANTRALFLDVTDPESVTNFGQTILDEQHRIDVLINNAGYGENGPVEDTTMAHIRRQFDTNFFGAVALTQFFLPTMRAQHSGRIVNISSVGGDIYSPLGAYYHASKAALQQWSDTLDLEVEPFGIRSIIVQPGGTQSSWGAVARANIQKNLKPDTAYEPLVNVMNATLADDAPGMGASVQDLAQLFYRAATDNKPKRRYFNKFSDHMSVIVARAFPKLFRSNLKRMIQQNK</sequence>
<organism evidence="4 5">
    <name type="scientific">Lacticaseibacillus brantae DSM 23927</name>
    <dbReference type="NCBI Taxonomy" id="1423727"/>
    <lineage>
        <taxon>Bacteria</taxon>
        <taxon>Bacillati</taxon>
        <taxon>Bacillota</taxon>
        <taxon>Bacilli</taxon>
        <taxon>Lactobacillales</taxon>
        <taxon>Lactobacillaceae</taxon>
        <taxon>Lacticaseibacillus</taxon>
    </lineage>
</organism>
<dbReference type="InterPro" id="IPR036291">
    <property type="entry name" value="NAD(P)-bd_dom_sf"/>
</dbReference>
<dbReference type="GO" id="GO:0016491">
    <property type="term" value="F:oxidoreductase activity"/>
    <property type="evidence" value="ECO:0007669"/>
    <property type="project" value="UniProtKB-KW"/>
</dbReference>
<dbReference type="PANTHER" id="PTHR44169:SF6">
    <property type="entry name" value="NADPH-DEPENDENT 1-ACYLDIHYDROXYACETONE PHOSPHATE REDUCTASE"/>
    <property type="match status" value="1"/>
</dbReference>
<dbReference type="PATRIC" id="fig|1423727.3.peg.1896"/>
<comment type="similarity">
    <text evidence="1 3">Belongs to the short-chain dehydrogenases/reductases (SDR) family.</text>
</comment>
<dbReference type="SUPFAM" id="SSF51735">
    <property type="entry name" value="NAD(P)-binding Rossmann-fold domains"/>
    <property type="match status" value="1"/>
</dbReference>
<keyword evidence="2" id="KW-0560">Oxidoreductase</keyword>
<dbReference type="PRINTS" id="PR00081">
    <property type="entry name" value="GDHRDH"/>
</dbReference>
<dbReference type="EMBL" id="AYZQ01000006">
    <property type="protein sequence ID" value="KRM71180.1"/>
    <property type="molecule type" value="Genomic_DNA"/>
</dbReference>